<protein>
    <submittedName>
        <fullName evidence="8">Rieske 2Fe-2S domain-containing protein</fullName>
    </submittedName>
</protein>
<evidence type="ECO:0000259" key="7">
    <source>
        <dbReference type="PROSITE" id="PS51296"/>
    </source>
</evidence>
<keyword evidence="2" id="KW-0001">2Fe-2S</keyword>
<dbReference type="InterPro" id="IPR017941">
    <property type="entry name" value="Rieske_2Fe-2S"/>
</dbReference>
<evidence type="ECO:0000256" key="2">
    <source>
        <dbReference type="ARBA" id="ARBA00022714"/>
    </source>
</evidence>
<dbReference type="PRINTS" id="PR00090">
    <property type="entry name" value="RNGDIOXGNASE"/>
</dbReference>
<dbReference type="PROSITE" id="PS51296">
    <property type="entry name" value="RIESKE"/>
    <property type="match status" value="1"/>
</dbReference>
<sequence>MDHATQVELIRRIQEHLRTGTTHMEAEESRIPVEAYLRAERLEAERELLFQRRPLLVAHRSQLPEAGDYLTHDASGLPLLLCRTPLGEPAAFLNVCRHRGTRLVEEACGRHKHAFVCPYHGWTYDTEGSLRAVPHEAGFPSRPSESVGLARVSVAERFGFLWAQGRKDSRFAADAFLSPLAAELASYRLETHVVYRPQRFELKLNWKLAIELFLEAYHVRNAHRTSIYPLFIDNVGLMDRLAPHQRCVFPKRTLRDLAGTPEETWRLRQHANILYFIFPNTLMLVLEDHVNITTVFPLELDRTDFRTFTLIPEAPANEKAFRHWDEHVDLLMDSVREDIHLGESIQRGLRSGANAALRLARFEHGLRYFHEAVEQALGGRGQ</sequence>
<evidence type="ECO:0000313" key="9">
    <source>
        <dbReference type="Proteomes" id="UP001207654"/>
    </source>
</evidence>
<dbReference type="PANTHER" id="PTHR43756:SF5">
    <property type="entry name" value="CHOLINE MONOOXYGENASE, CHLOROPLASTIC"/>
    <property type="match status" value="1"/>
</dbReference>
<evidence type="ECO:0000256" key="4">
    <source>
        <dbReference type="ARBA" id="ARBA00023002"/>
    </source>
</evidence>
<dbReference type="Pfam" id="PF00355">
    <property type="entry name" value="Rieske"/>
    <property type="match status" value="1"/>
</dbReference>
<dbReference type="Gene3D" id="2.102.10.10">
    <property type="entry name" value="Rieske [2Fe-2S] iron-sulphur domain"/>
    <property type="match status" value="1"/>
</dbReference>
<dbReference type="InterPro" id="IPR001663">
    <property type="entry name" value="Rng_hydr_dOase-A"/>
</dbReference>
<dbReference type="PANTHER" id="PTHR43756">
    <property type="entry name" value="CHOLINE MONOOXYGENASE, CHLOROPLASTIC"/>
    <property type="match status" value="1"/>
</dbReference>
<feature type="domain" description="Rieske" evidence="7">
    <location>
        <begin position="55"/>
        <end position="163"/>
    </location>
</feature>
<name>A0ABT4AKU3_9BACT</name>
<dbReference type="Gene3D" id="3.90.380.10">
    <property type="entry name" value="Naphthalene 1,2-dioxygenase Alpha Subunit, Chain A, domain 1"/>
    <property type="match status" value="2"/>
</dbReference>
<dbReference type="InterPro" id="IPR015879">
    <property type="entry name" value="Ring_hydroxy_dOase_asu_C_dom"/>
</dbReference>
<keyword evidence="9" id="KW-1185">Reference proteome</keyword>
<dbReference type="InterPro" id="IPR036922">
    <property type="entry name" value="Rieske_2Fe-2S_sf"/>
</dbReference>
<dbReference type="SUPFAM" id="SSF50022">
    <property type="entry name" value="ISP domain"/>
    <property type="match status" value="1"/>
</dbReference>
<dbReference type="CDD" id="cd08887">
    <property type="entry name" value="RHO_alpha_C_3"/>
    <property type="match status" value="1"/>
</dbReference>
<keyword evidence="6" id="KW-0411">Iron-sulfur</keyword>
<dbReference type="RefSeq" id="WP_267540504.1">
    <property type="nucleotide sequence ID" value="NZ_JAPNKA010000001.1"/>
</dbReference>
<evidence type="ECO:0000256" key="1">
    <source>
        <dbReference type="ARBA" id="ARBA00001962"/>
    </source>
</evidence>
<evidence type="ECO:0000256" key="6">
    <source>
        <dbReference type="ARBA" id="ARBA00023014"/>
    </source>
</evidence>
<keyword evidence="5" id="KW-0408">Iron</keyword>
<proteinExistence type="predicted"/>
<dbReference type="SUPFAM" id="SSF55961">
    <property type="entry name" value="Bet v1-like"/>
    <property type="match status" value="1"/>
</dbReference>
<keyword evidence="3" id="KW-0479">Metal-binding</keyword>
<organism evidence="8 9">
    <name type="scientific">Archangium lansingense</name>
    <dbReference type="NCBI Taxonomy" id="2995310"/>
    <lineage>
        <taxon>Bacteria</taxon>
        <taxon>Pseudomonadati</taxon>
        <taxon>Myxococcota</taxon>
        <taxon>Myxococcia</taxon>
        <taxon>Myxococcales</taxon>
        <taxon>Cystobacterineae</taxon>
        <taxon>Archangiaceae</taxon>
        <taxon>Archangium</taxon>
    </lineage>
</organism>
<evidence type="ECO:0000256" key="3">
    <source>
        <dbReference type="ARBA" id="ARBA00022723"/>
    </source>
</evidence>
<dbReference type="Pfam" id="PF00848">
    <property type="entry name" value="Ring_hydroxyl_A"/>
    <property type="match status" value="1"/>
</dbReference>
<comment type="cofactor">
    <cofactor evidence="1">
        <name>Fe cation</name>
        <dbReference type="ChEBI" id="CHEBI:24875"/>
    </cofactor>
</comment>
<keyword evidence="4" id="KW-0560">Oxidoreductase</keyword>
<accession>A0ABT4AKU3</accession>
<evidence type="ECO:0000313" key="8">
    <source>
        <dbReference type="EMBL" id="MCY1081921.1"/>
    </source>
</evidence>
<dbReference type="EMBL" id="JAPNKA010000001">
    <property type="protein sequence ID" value="MCY1081921.1"/>
    <property type="molecule type" value="Genomic_DNA"/>
</dbReference>
<reference evidence="8 9" key="1">
    <citation type="submission" date="2022-11" db="EMBL/GenBank/DDBJ databases">
        <title>Minimal conservation of predation-associated metabolite biosynthetic gene clusters underscores biosynthetic potential of Myxococcota including descriptions for ten novel species: Archangium lansinium sp. nov., Myxococcus landrumus sp. nov., Nannocystis bai.</title>
        <authorList>
            <person name="Ahearne A."/>
            <person name="Stevens C."/>
            <person name="Phillips K."/>
        </authorList>
    </citation>
    <scope>NUCLEOTIDE SEQUENCE [LARGE SCALE GENOMIC DNA]</scope>
    <source>
        <strain evidence="8 9">MIWBW</strain>
    </source>
</reference>
<evidence type="ECO:0000256" key="5">
    <source>
        <dbReference type="ARBA" id="ARBA00023004"/>
    </source>
</evidence>
<comment type="caution">
    <text evidence="8">The sequence shown here is derived from an EMBL/GenBank/DDBJ whole genome shotgun (WGS) entry which is preliminary data.</text>
</comment>
<gene>
    <name evidence="8" type="ORF">OV287_46480</name>
</gene>
<dbReference type="CDD" id="cd03469">
    <property type="entry name" value="Rieske_RO_Alpha_N"/>
    <property type="match status" value="1"/>
</dbReference>
<dbReference type="Proteomes" id="UP001207654">
    <property type="component" value="Unassembled WGS sequence"/>
</dbReference>